<dbReference type="Gene3D" id="1.20.1250.20">
    <property type="entry name" value="MFS general substrate transporter like domains"/>
    <property type="match status" value="1"/>
</dbReference>
<name>A0A520RWA5_9GAMM</name>
<keyword evidence="2 4" id="KW-1133">Transmembrane helix</keyword>
<evidence type="ECO:0000313" key="6">
    <source>
        <dbReference type="EMBL" id="RZO74464.1"/>
    </source>
</evidence>
<reference evidence="6 7" key="1">
    <citation type="submission" date="2019-02" db="EMBL/GenBank/DDBJ databases">
        <title>Prokaryotic population dynamics and viral predation in marine succession experiment using metagenomics: the confinement effect.</title>
        <authorList>
            <person name="Haro-Moreno J.M."/>
            <person name="Rodriguez-Valera F."/>
            <person name="Lopez-Perez M."/>
        </authorList>
    </citation>
    <scope>NUCLEOTIDE SEQUENCE [LARGE SCALE GENOMIC DNA]</scope>
    <source>
        <strain evidence="6">MED-G157</strain>
    </source>
</reference>
<dbReference type="Proteomes" id="UP000316199">
    <property type="component" value="Unassembled WGS sequence"/>
</dbReference>
<gene>
    <name evidence="6" type="ORF">EVA68_08965</name>
</gene>
<dbReference type="PROSITE" id="PS50850">
    <property type="entry name" value="MFS"/>
    <property type="match status" value="1"/>
</dbReference>
<dbReference type="InterPro" id="IPR011701">
    <property type="entry name" value="MFS"/>
</dbReference>
<feature type="transmembrane region" description="Helical" evidence="4">
    <location>
        <begin position="32"/>
        <end position="51"/>
    </location>
</feature>
<feature type="domain" description="Major facilitator superfamily (MFS) profile" evidence="5">
    <location>
        <begin position="1"/>
        <end position="268"/>
    </location>
</feature>
<feature type="non-terminal residue" evidence="6">
    <location>
        <position position="1"/>
    </location>
</feature>
<feature type="transmembrane region" description="Helical" evidence="4">
    <location>
        <begin position="155"/>
        <end position="174"/>
    </location>
</feature>
<feature type="transmembrane region" description="Helical" evidence="4">
    <location>
        <begin position="243"/>
        <end position="264"/>
    </location>
</feature>
<evidence type="ECO:0000256" key="1">
    <source>
        <dbReference type="ARBA" id="ARBA00022692"/>
    </source>
</evidence>
<evidence type="ECO:0000256" key="4">
    <source>
        <dbReference type="SAM" id="Phobius"/>
    </source>
</evidence>
<dbReference type="AlphaFoldDB" id="A0A520RWA5"/>
<feature type="transmembrane region" description="Helical" evidence="4">
    <location>
        <begin position="129"/>
        <end position="148"/>
    </location>
</feature>
<feature type="transmembrane region" description="Helical" evidence="4">
    <location>
        <begin position="214"/>
        <end position="237"/>
    </location>
</feature>
<dbReference type="InterPro" id="IPR036259">
    <property type="entry name" value="MFS_trans_sf"/>
</dbReference>
<proteinExistence type="predicted"/>
<protein>
    <submittedName>
        <fullName evidence="6">MFS transporter</fullName>
    </submittedName>
</protein>
<sequence length="273" mass="29205">SGLRNVFVSFVFSIAPLGIAGLIAVFGWRETLWGMALIVGFIFSVLALFFIRDNPASCGLLPDGKKYNAKKEVFQEKLSLSLKEARRSPVFWIYSLSLAIHAFFGTALTFHIVAIFSESGLSREVAFSYFLPVAIFSTSANLLASWLVDSSALKPFLIIMLGSFILGSLGFISLDTKWGYWALAFGFGIGGGLWHVVSNLAFIRFFGPAHIGEVSGFSTSISVFASALGPFVFSAAADVSGSYGTAAKLCLLGLIALLVAALIIPQTEPSSPC</sequence>
<feature type="transmembrane region" description="Helical" evidence="4">
    <location>
        <begin position="7"/>
        <end position="26"/>
    </location>
</feature>
<accession>A0A520RWA5</accession>
<dbReference type="PANTHER" id="PTHR11360">
    <property type="entry name" value="MONOCARBOXYLATE TRANSPORTER"/>
    <property type="match status" value="1"/>
</dbReference>
<dbReference type="PANTHER" id="PTHR11360:SF308">
    <property type="entry name" value="BLL3089 PROTEIN"/>
    <property type="match status" value="1"/>
</dbReference>
<feature type="transmembrane region" description="Helical" evidence="4">
    <location>
        <begin position="180"/>
        <end position="202"/>
    </location>
</feature>
<organism evidence="6 7">
    <name type="scientific">OM182 bacterium</name>
    <dbReference type="NCBI Taxonomy" id="2510334"/>
    <lineage>
        <taxon>Bacteria</taxon>
        <taxon>Pseudomonadati</taxon>
        <taxon>Pseudomonadota</taxon>
        <taxon>Gammaproteobacteria</taxon>
        <taxon>OMG group</taxon>
        <taxon>OM182 clade</taxon>
    </lineage>
</organism>
<evidence type="ECO:0000259" key="5">
    <source>
        <dbReference type="PROSITE" id="PS50850"/>
    </source>
</evidence>
<evidence type="ECO:0000256" key="2">
    <source>
        <dbReference type="ARBA" id="ARBA00022989"/>
    </source>
</evidence>
<evidence type="ECO:0000313" key="7">
    <source>
        <dbReference type="Proteomes" id="UP000316199"/>
    </source>
</evidence>
<evidence type="ECO:0000256" key="3">
    <source>
        <dbReference type="ARBA" id="ARBA00023136"/>
    </source>
</evidence>
<dbReference type="InterPro" id="IPR020846">
    <property type="entry name" value="MFS_dom"/>
</dbReference>
<dbReference type="GO" id="GO:0022857">
    <property type="term" value="F:transmembrane transporter activity"/>
    <property type="evidence" value="ECO:0007669"/>
    <property type="project" value="InterPro"/>
</dbReference>
<dbReference type="InterPro" id="IPR050327">
    <property type="entry name" value="Proton-linked_MCT"/>
</dbReference>
<comment type="caution">
    <text evidence="6">The sequence shown here is derived from an EMBL/GenBank/DDBJ whole genome shotgun (WGS) entry which is preliminary data.</text>
</comment>
<keyword evidence="3 4" id="KW-0472">Membrane</keyword>
<dbReference type="Pfam" id="PF07690">
    <property type="entry name" value="MFS_1"/>
    <property type="match status" value="1"/>
</dbReference>
<feature type="transmembrane region" description="Helical" evidence="4">
    <location>
        <begin position="91"/>
        <end position="117"/>
    </location>
</feature>
<keyword evidence="1 4" id="KW-0812">Transmembrane</keyword>
<dbReference type="SUPFAM" id="SSF103473">
    <property type="entry name" value="MFS general substrate transporter"/>
    <property type="match status" value="1"/>
</dbReference>
<dbReference type="EMBL" id="SHAG01000078">
    <property type="protein sequence ID" value="RZO74464.1"/>
    <property type="molecule type" value="Genomic_DNA"/>
</dbReference>